<dbReference type="SUPFAM" id="SSF56281">
    <property type="entry name" value="Metallo-hydrolase/oxidoreductase"/>
    <property type="match status" value="1"/>
</dbReference>
<sequence length="888" mass="97536">MTNKPIIMCGGPMNSSSNSRRYTLSLLMAFTAISVMLFSLPCLAQNSQSPLRLTVLDVKQGDSILIVTPSGKIILIDAADRTAQFKESGSVKTYYPAFDKILPYLEQHGIDHIDQFIISHPHADHIGGMADLLKNIEIREIVDSYKYSTNMYNEAVEIAREKGIKWTKVYRGDTLDWGDGIKTTVVHPPKDMHMSSRAFGFDEFDTRAALNLNNVSIVLMVEYGKIRYLLTGDAEKEAEEMIFTHYGDLRATALKAAHHGSKTSSSPGFLEKINPMYAFVSVGEVNKFKHPDTNFTLPNIEHYTTKNHGALFRTDQKGTIETWTFGEDLKIAVEKGENVFIDNPRVTSLLPTSVTIEWATSNPSTSEIILPGKKTVLNALTSKHIVTVTGLKPATTYKFEAISREQINGTKKISLSDSFATPAAGSANEAGISIQNLKMNPTAPFFSQKVTLSADIEGTSTGMTVSFHKDFVSDSTRLASSKVTSGMAKASWKTNFTGNFTLLAVLSKNNVPIMIQSTDAAIHAKKVLIDTYHWNMHTYKNELSSLKLDMTKNGFEISESKKILSTADLKECDLLIIPDPGKPAKKDDNSENAKASAPQFTAAEYNAVAAYVKAGGALLIACYSDFKGNQTISNKILLKAGAGFKFNDDTVIDSTHHGYERVLTLDKIASDIVGKDISQVLCSNSCSLVTPAGTALTREENGIRILTSGNSNNLNRDEDGQNNAYIYSKDTSIPISACQTLPGGGRIAAIGSAYQLSNSVYTHSTSHQTDLFNLRLVKWLSNSSAAILPFSEEREMNLLRVSSAADIESDERESMEELTMERIRDLTESGNYSGLNGILQKIADSNDINSYRGPVMKIMTLLTLHRMETGSNDEIETCMRLCRMILGQ</sequence>
<dbReference type="AlphaFoldDB" id="A0A2N1PSH2"/>
<dbReference type="PANTHER" id="PTHR30619">
    <property type="entry name" value="DNA INTERNALIZATION/COMPETENCE PROTEIN COMEC/REC2"/>
    <property type="match status" value="1"/>
</dbReference>
<reference evidence="2 3" key="1">
    <citation type="journal article" date="2017" name="ISME J.">
        <title>Potential for microbial H2 and metal transformations associated with novel bacteria and archaea in deep terrestrial subsurface sediments.</title>
        <authorList>
            <person name="Hernsdorf A.W."/>
            <person name="Amano Y."/>
            <person name="Miyakawa K."/>
            <person name="Ise K."/>
            <person name="Suzuki Y."/>
            <person name="Anantharaman K."/>
            <person name="Probst A."/>
            <person name="Burstein D."/>
            <person name="Thomas B.C."/>
            <person name="Banfield J.F."/>
        </authorList>
    </citation>
    <scope>NUCLEOTIDE SEQUENCE [LARGE SCALE GENOMIC DNA]</scope>
    <source>
        <strain evidence="2">HGW-Wallbacteria-1</strain>
    </source>
</reference>
<dbReference type="Pfam" id="PF00753">
    <property type="entry name" value="Lactamase_B"/>
    <property type="match status" value="1"/>
</dbReference>
<accession>A0A2N1PSH2</accession>
<dbReference type="InterPro" id="IPR035681">
    <property type="entry name" value="ComA-like_MBL"/>
</dbReference>
<dbReference type="InterPro" id="IPR036866">
    <property type="entry name" value="RibonucZ/Hydroxyglut_hydro"/>
</dbReference>
<dbReference type="Gene3D" id="3.60.15.10">
    <property type="entry name" value="Ribonuclease Z/Hydroxyacylglutathione hydrolase-like"/>
    <property type="match status" value="1"/>
</dbReference>
<comment type="caution">
    <text evidence="2">The sequence shown here is derived from an EMBL/GenBank/DDBJ whole genome shotgun (WGS) entry which is preliminary data.</text>
</comment>
<gene>
    <name evidence="2" type="ORF">CVV64_05830</name>
</gene>
<dbReference type="SUPFAM" id="SSF52317">
    <property type="entry name" value="Class I glutamine amidotransferase-like"/>
    <property type="match status" value="1"/>
</dbReference>
<name>A0A2N1PSH2_9BACT</name>
<dbReference type="CDD" id="cd07731">
    <property type="entry name" value="ComA-like_MBL-fold"/>
    <property type="match status" value="1"/>
</dbReference>
<dbReference type="InterPro" id="IPR001279">
    <property type="entry name" value="Metallo-B-lactamas"/>
</dbReference>
<evidence type="ECO:0000313" key="2">
    <source>
        <dbReference type="EMBL" id="PKK91285.1"/>
    </source>
</evidence>
<evidence type="ECO:0000259" key="1">
    <source>
        <dbReference type="SMART" id="SM00849"/>
    </source>
</evidence>
<protein>
    <recommendedName>
        <fullName evidence="1">Metallo-beta-lactamase domain-containing protein</fullName>
    </recommendedName>
</protein>
<dbReference type="InterPro" id="IPR052159">
    <property type="entry name" value="Competence_DNA_uptake"/>
</dbReference>
<evidence type="ECO:0000313" key="3">
    <source>
        <dbReference type="Proteomes" id="UP000233256"/>
    </source>
</evidence>
<feature type="domain" description="Metallo-beta-lactamase" evidence="1">
    <location>
        <begin position="60"/>
        <end position="284"/>
    </location>
</feature>
<dbReference type="SMART" id="SM00849">
    <property type="entry name" value="Lactamase_B"/>
    <property type="match status" value="1"/>
</dbReference>
<dbReference type="PANTHER" id="PTHR30619:SF1">
    <property type="entry name" value="RECOMBINATION PROTEIN 2"/>
    <property type="match status" value="1"/>
</dbReference>
<dbReference type="InterPro" id="IPR029062">
    <property type="entry name" value="Class_I_gatase-like"/>
</dbReference>
<dbReference type="CDD" id="cd00063">
    <property type="entry name" value="FN3"/>
    <property type="match status" value="1"/>
</dbReference>
<proteinExistence type="predicted"/>
<dbReference type="InterPro" id="IPR003961">
    <property type="entry name" value="FN3_dom"/>
</dbReference>
<dbReference type="Proteomes" id="UP000233256">
    <property type="component" value="Unassembled WGS sequence"/>
</dbReference>
<dbReference type="EMBL" id="PGXC01000003">
    <property type="protein sequence ID" value="PKK91285.1"/>
    <property type="molecule type" value="Genomic_DNA"/>
</dbReference>
<organism evidence="2 3">
    <name type="scientific">Candidatus Wallbacteria bacterium HGW-Wallbacteria-1</name>
    <dbReference type="NCBI Taxonomy" id="2013854"/>
    <lineage>
        <taxon>Bacteria</taxon>
        <taxon>Candidatus Walliibacteriota</taxon>
    </lineage>
</organism>